<evidence type="ECO:0000256" key="5">
    <source>
        <dbReference type="ARBA" id="ARBA00022771"/>
    </source>
</evidence>
<dbReference type="GO" id="GO:0031145">
    <property type="term" value="P:anaphase-promoting complex-dependent catabolic process"/>
    <property type="evidence" value="ECO:0007669"/>
    <property type="project" value="InterPro"/>
</dbReference>
<dbReference type="OrthoDB" id="1681166at2759"/>
<sequence>MKEWKLTAKWKWHVGEHGDQKCAVCRVDFEATCNTGICKFPGDDCPVIRGACKHPFHLHCINKWLASLEENRQEKVCPLCRQVWSINSEDEIENNSTETIEDTNADIQFVLPLPTFARDD</sequence>
<keyword evidence="5 10" id="KW-0863">Zinc-finger</keyword>
<dbReference type="SUPFAM" id="SSF57850">
    <property type="entry name" value="RING/U-box"/>
    <property type="match status" value="1"/>
</dbReference>
<keyword evidence="4" id="KW-0479">Metal-binding</keyword>
<evidence type="ECO:0000256" key="2">
    <source>
        <dbReference type="ARBA" id="ARBA00013928"/>
    </source>
</evidence>
<dbReference type="InterPro" id="IPR001841">
    <property type="entry name" value="Znf_RING"/>
</dbReference>
<name>E4XXP2_OIKDI</name>
<evidence type="ECO:0000313" key="12">
    <source>
        <dbReference type="EMBL" id="CBY14436.1"/>
    </source>
</evidence>
<dbReference type="Gene3D" id="3.30.40.10">
    <property type="entry name" value="Zinc/RING finger domain, C3HC4 (zinc finger)"/>
    <property type="match status" value="1"/>
</dbReference>
<dbReference type="CDD" id="cd16456">
    <property type="entry name" value="RING-H2_APC11"/>
    <property type="match status" value="1"/>
</dbReference>
<evidence type="ECO:0000259" key="11">
    <source>
        <dbReference type="PROSITE" id="PS50089"/>
    </source>
</evidence>
<evidence type="ECO:0000256" key="8">
    <source>
        <dbReference type="ARBA" id="ARBA00022833"/>
    </source>
</evidence>
<dbReference type="InterPro" id="IPR051031">
    <property type="entry name" value="RING-box_E3_Ubiquitin_Ligase"/>
</dbReference>
<keyword evidence="3" id="KW-0132">Cell division</keyword>
<keyword evidence="9" id="KW-0131">Cell cycle</keyword>
<keyword evidence="8" id="KW-0862">Zinc</keyword>
<dbReference type="EMBL" id="FN653286">
    <property type="protein sequence ID" value="CBY14436.1"/>
    <property type="molecule type" value="Genomic_DNA"/>
</dbReference>
<dbReference type="PROSITE" id="PS50089">
    <property type="entry name" value="ZF_RING_2"/>
    <property type="match status" value="1"/>
</dbReference>
<evidence type="ECO:0000256" key="1">
    <source>
        <dbReference type="ARBA" id="ARBA00009273"/>
    </source>
</evidence>
<feature type="domain" description="RING-type" evidence="11">
    <location>
        <begin position="22"/>
        <end position="81"/>
    </location>
</feature>
<dbReference type="GO" id="GO:0061630">
    <property type="term" value="F:ubiquitin protein ligase activity"/>
    <property type="evidence" value="ECO:0007669"/>
    <property type="project" value="InterPro"/>
</dbReference>
<keyword evidence="6" id="KW-0498">Mitosis</keyword>
<gene>
    <name evidence="12" type="ORF">GSOID_T00007436001</name>
</gene>
<dbReference type="Proteomes" id="UP000001307">
    <property type="component" value="Unassembled WGS sequence"/>
</dbReference>
<evidence type="ECO:0000256" key="10">
    <source>
        <dbReference type="PROSITE-ProRule" id="PRU00175"/>
    </source>
</evidence>
<dbReference type="GO" id="GO:0005680">
    <property type="term" value="C:anaphase-promoting complex"/>
    <property type="evidence" value="ECO:0007669"/>
    <property type="project" value="InterPro"/>
</dbReference>
<dbReference type="PANTHER" id="PTHR11210">
    <property type="entry name" value="RING BOX"/>
    <property type="match status" value="1"/>
</dbReference>
<protein>
    <recommendedName>
        <fullName evidence="2">Anaphase-promoting complex subunit 11</fullName>
    </recommendedName>
</protein>
<evidence type="ECO:0000256" key="7">
    <source>
        <dbReference type="ARBA" id="ARBA00022786"/>
    </source>
</evidence>
<comment type="similarity">
    <text evidence="1">Belongs to the RING-box family.</text>
</comment>
<dbReference type="Pfam" id="PF12861">
    <property type="entry name" value="zf-ANAPC11"/>
    <property type="match status" value="1"/>
</dbReference>
<evidence type="ECO:0000256" key="4">
    <source>
        <dbReference type="ARBA" id="ARBA00022723"/>
    </source>
</evidence>
<organism evidence="12">
    <name type="scientific">Oikopleura dioica</name>
    <name type="common">Tunicate</name>
    <dbReference type="NCBI Taxonomy" id="34765"/>
    <lineage>
        <taxon>Eukaryota</taxon>
        <taxon>Metazoa</taxon>
        <taxon>Chordata</taxon>
        <taxon>Tunicata</taxon>
        <taxon>Appendicularia</taxon>
        <taxon>Copelata</taxon>
        <taxon>Oikopleuridae</taxon>
        <taxon>Oikopleura</taxon>
    </lineage>
</organism>
<dbReference type="InParanoid" id="E4XXP2"/>
<evidence type="ECO:0000256" key="3">
    <source>
        <dbReference type="ARBA" id="ARBA00022618"/>
    </source>
</evidence>
<evidence type="ECO:0000256" key="6">
    <source>
        <dbReference type="ARBA" id="ARBA00022776"/>
    </source>
</evidence>
<dbReference type="GO" id="GO:0051301">
    <property type="term" value="P:cell division"/>
    <property type="evidence" value="ECO:0007669"/>
    <property type="project" value="UniProtKB-KW"/>
</dbReference>
<evidence type="ECO:0000256" key="9">
    <source>
        <dbReference type="ARBA" id="ARBA00023306"/>
    </source>
</evidence>
<dbReference type="InterPro" id="IPR013083">
    <property type="entry name" value="Znf_RING/FYVE/PHD"/>
</dbReference>
<accession>E4XXP2</accession>
<dbReference type="AlphaFoldDB" id="E4XXP2"/>
<reference evidence="12" key="1">
    <citation type="journal article" date="2010" name="Science">
        <title>Plasticity of animal genome architecture unmasked by rapid evolution of a pelagic tunicate.</title>
        <authorList>
            <person name="Denoeud F."/>
            <person name="Henriet S."/>
            <person name="Mungpakdee S."/>
            <person name="Aury J.M."/>
            <person name="Da Silva C."/>
            <person name="Brinkmann H."/>
            <person name="Mikhaleva J."/>
            <person name="Olsen L.C."/>
            <person name="Jubin C."/>
            <person name="Canestro C."/>
            <person name="Bouquet J.M."/>
            <person name="Danks G."/>
            <person name="Poulain J."/>
            <person name="Campsteijn C."/>
            <person name="Adamski M."/>
            <person name="Cross I."/>
            <person name="Yadetie F."/>
            <person name="Muffato M."/>
            <person name="Louis A."/>
            <person name="Butcher S."/>
            <person name="Tsagkogeorga G."/>
            <person name="Konrad A."/>
            <person name="Singh S."/>
            <person name="Jensen M.F."/>
            <person name="Cong E.H."/>
            <person name="Eikeseth-Otteraa H."/>
            <person name="Noel B."/>
            <person name="Anthouard V."/>
            <person name="Porcel B.M."/>
            <person name="Kachouri-Lafond R."/>
            <person name="Nishino A."/>
            <person name="Ugolini M."/>
            <person name="Chourrout P."/>
            <person name="Nishida H."/>
            <person name="Aasland R."/>
            <person name="Huzurbazar S."/>
            <person name="Westhof E."/>
            <person name="Delsuc F."/>
            <person name="Lehrach H."/>
            <person name="Reinhardt R."/>
            <person name="Weissenbach J."/>
            <person name="Roy S.W."/>
            <person name="Artiguenave F."/>
            <person name="Postlethwait J.H."/>
            <person name="Manak J.R."/>
            <person name="Thompson E.M."/>
            <person name="Jaillon O."/>
            <person name="Du Pasquier L."/>
            <person name="Boudinot P."/>
            <person name="Liberles D.A."/>
            <person name="Volff J.N."/>
            <person name="Philippe H."/>
            <person name="Lenhard B."/>
            <person name="Roest Crollius H."/>
            <person name="Wincker P."/>
            <person name="Chourrout D."/>
        </authorList>
    </citation>
    <scope>NUCLEOTIDE SEQUENCE [LARGE SCALE GENOMIC DNA]</scope>
</reference>
<dbReference type="GO" id="GO:0008270">
    <property type="term" value="F:zinc ion binding"/>
    <property type="evidence" value="ECO:0007669"/>
    <property type="project" value="UniProtKB-KW"/>
</dbReference>
<keyword evidence="7" id="KW-0833">Ubl conjugation pathway</keyword>
<proteinExistence type="inferred from homology"/>
<dbReference type="InterPro" id="IPR024991">
    <property type="entry name" value="RING-H2_APC11"/>
</dbReference>
<dbReference type="GO" id="GO:0097602">
    <property type="term" value="F:cullin family protein binding"/>
    <property type="evidence" value="ECO:0007669"/>
    <property type="project" value="InterPro"/>
</dbReference>
<evidence type="ECO:0000313" key="13">
    <source>
        <dbReference type="Proteomes" id="UP000001307"/>
    </source>
</evidence>
<keyword evidence="13" id="KW-1185">Reference proteome</keyword>